<evidence type="ECO:0000313" key="3">
    <source>
        <dbReference type="Proteomes" id="UP000540568"/>
    </source>
</evidence>
<name>A0A7W3JBX9_9MICO</name>
<dbReference type="Proteomes" id="UP000540568">
    <property type="component" value="Unassembled WGS sequence"/>
</dbReference>
<dbReference type="InterPro" id="IPR029044">
    <property type="entry name" value="Nucleotide-diphossugar_trans"/>
</dbReference>
<feature type="domain" description="Glycosyltransferase 2-like" evidence="1">
    <location>
        <begin position="5"/>
        <end position="134"/>
    </location>
</feature>
<dbReference type="Gene3D" id="3.90.550.10">
    <property type="entry name" value="Spore Coat Polysaccharide Biosynthesis Protein SpsA, Chain A"/>
    <property type="match status" value="1"/>
</dbReference>
<dbReference type="GO" id="GO:0016740">
    <property type="term" value="F:transferase activity"/>
    <property type="evidence" value="ECO:0007669"/>
    <property type="project" value="UniProtKB-KW"/>
</dbReference>
<comment type="caution">
    <text evidence="2">The sequence shown here is derived from an EMBL/GenBank/DDBJ whole genome shotgun (WGS) entry which is preliminary data.</text>
</comment>
<gene>
    <name evidence="2" type="ORF">FHX71_003986</name>
</gene>
<dbReference type="Pfam" id="PF00535">
    <property type="entry name" value="Glycos_transf_2"/>
    <property type="match status" value="1"/>
</dbReference>
<dbReference type="RefSeq" id="WP_182619179.1">
    <property type="nucleotide sequence ID" value="NZ_BAAATF010000016.1"/>
</dbReference>
<dbReference type="PANTHER" id="PTHR43685:SF2">
    <property type="entry name" value="GLYCOSYLTRANSFERASE 2-LIKE DOMAIN-CONTAINING PROTEIN"/>
    <property type="match status" value="1"/>
</dbReference>
<reference evidence="2 3" key="1">
    <citation type="submission" date="2020-07" db="EMBL/GenBank/DDBJ databases">
        <title>Sequencing the genomes of 1000 actinobacteria strains.</title>
        <authorList>
            <person name="Klenk H.-P."/>
        </authorList>
    </citation>
    <scope>NUCLEOTIDE SEQUENCE [LARGE SCALE GENOMIC DNA]</scope>
    <source>
        <strain evidence="2 3">DSM 44121</strain>
    </source>
</reference>
<evidence type="ECO:0000313" key="2">
    <source>
        <dbReference type="EMBL" id="MBA8810010.1"/>
    </source>
</evidence>
<keyword evidence="3" id="KW-1185">Reference proteome</keyword>
<dbReference type="InterPro" id="IPR001173">
    <property type="entry name" value="Glyco_trans_2-like"/>
</dbReference>
<proteinExistence type="predicted"/>
<dbReference type="SUPFAM" id="SSF53448">
    <property type="entry name" value="Nucleotide-diphospho-sugar transferases"/>
    <property type="match status" value="1"/>
</dbReference>
<dbReference type="AlphaFoldDB" id="A0A7W3JBX9"/>
<keyword evidence="2" id="KW-0808">Transferase</keyword>
<organism evidence="2 3">
    <name type="scientific">Promicromonospora sukumoe</name>
    <dbReference type="NCBI Taxonomy" id="88382"/>
    <lineage>
        <taxon>Bacteria</taxon>
        <taxon>Bacillati</taxon>
        <taxon>Actinomycetota</taxon>
        <taxon>Actinomycetes</taxon>
        <taxon>Micrococcales</taxon>
        <taxon>Promicromonosporaceae</taxon>
        <taxon>Promicromonospora</taxon>
    </lineage>
</organism>
<dbReference type="PANTHER" id="PTHR43685">
    <property type="entry name" value="GLYCOSYLTRANSFERASE"/>
    <property type="match status" value="1"/>
</dbReference>
<accession>A0A7W3JBX9</accession>
<sequence>MTTLSVIVPVYNAATFLPNCLATIRSNYRDDFQFILIDDHSTDETPQILEQAAEKMPWLTLIRNPENYGVAKSRNLALERADGRYLTYLDADDWYQAGHLVETLDGLQRLDVDFIRTDHVRVDAMNRSVKRAPEEVRDVALDPKSQIGLKGSRTMVDYPYLWAGMYDRERIAPELFAFDESLRTAADRPWFWRLHLNTESTAVVGLQGYFYRKDANPTALTQAGNRSTLHFLDAYAGIRDLALATENEDYIEKAAYGACRIVAFHVSMRARLSPELQSELYHRSSAFLNSFPQEAVKAALKHFDLPTRIVLKKILRIEVR</sequence>
<evidence type="ECO:0000259" key="1">
    <source>
        <dbReference type="Pfam" id="PF00535"/>
    </source>
</evidence>
<dbReference type="CDD" id="cd00761">
    <property type="entry name" value="Glyco_tranf_GTA_type"/>
    <property type="match status" value="1"/>
</dbReference>
<dbReference type="EMBL" id="JACGWV010000002">
    <property type="protein sequence ID" value="MBA8810010.1"/>
    <property type="molecule type" value="Genomic_DNA"/>
</dbReference>
<dbReference type="InterPro" id="IPR050834">
    <property type="entry name" value="Glycosyltransf_2"/>
</dbReference>
<protein>
    <submittedName>
        <fullName evidence="2">Glycosyltransferase involved in cell wall biosynthesis</fullName>
    </submittedName>
</protein>